<dbReference type="CDD" id="cd03696">
    <property type="entry name" value="SelB_II"/>
    <property type="match status" value="1"/>
</dbReference>
<dbReference type="SUPFAM" id="SSF50447">
    <property type="entry name" value="Translation proteins"/>
    <property type="match status" value="1"/>
</dbReference>
<accession>A0ABQ6N4D0</accession>
<dbReference type="SUPFAM" id="SSF52540">
    <property type="entry name" value="P-loop containing nucleoside triphosphate hydrolases"/>
    <property type="match status" value="1"/>
</dbReference>
<evidence type="ECO:0000256" key="3">
    <source>
        <dbReference type="SAM" id="MobiDB-lite"/>
    </source>
</evidence>
<dbReference type="InterPro" id="IPR000795">
    <property type="entry name" value="T_Tr_GTP-bd_dom"/>
</dbReference>
<dbReference type="Gene3D" id="2.40.30.10">
    <property type="entry name" value="Translation factors"/>
    <property type="match status" value="1"/>
</dbReference>
<dbReference type="Gene3D" id="3.40.50.300">
    <property type="entry name" value="P-loop containing nucleotide triphosphate hydrolases"/>
    <property type="match status" value="1"/>
</dbReference>
<dbReference type="Pfam" id="PF00009">
    <property type="entry name" value="GTP_EFTU"/>
    <property type="match status" value="1"/>
</dbReference>
<feature type="domain" description="Tr-type G" evidence="4">
    <location>
        <begin position="1"/>
        <end position="227"/>
    </location>
</feature>
<dbReference type="InterPro" id="IPR027417">
    <property type="entry name" value="P-loop_NTPase"/>
</dbReference>
<feature type="compositionally biased region" description="Pro residues" evidence="3">
    <location>
        <begin position="191"/>
        <end position="205"/>
    </location>
</feature>
<dbReference type="InterPro" id="IPR049393">
    <property type="entry name" value="eEFSec_III"/>
</dbReference>
<reference evidence="5 6" key="1">
    <citation type="journal article" date="2023" name="Commun. Biol.">
        <title>Genome analysis of Parmales, the sister group of diatoms, reveals the evolutionary specialization of diatoms from phago-mixotrophs to photoautotrophs.</title>
        <authorList>
            <person name="Ban H."/>
            <person name="Sato S."/>
            <person name="Yoshikawa S."/>
            <person name="Yamada K."/>
            <person name="Nakamura Y."/>
            <person name="Ichinomiya M."/>
            <person name="Sato N."/>
            <person name="Blanc-Mathieu R."/>
            <person name="Endo H."/>
            <person name="Kuwata A."/>
            <person name="Ogata H."/>
        </authorList>
    </citation>
    <scope>NUCLEOTIDE SEQUENCE [LARGE SCALE GENOMIC DNA]</scope>
</reference>
<dbReference type="Pfam" id="PF03144">
    <property type="entry name" value="GTP_EFTU_D2"/>
    <property type="match status" value="1"/>
</dbReference>
<dbReference type="Pfam" id="PF21131">
    <property type="entry name" value="eEFSec_4th"/>
    <property type="match status" value="1"/>
</dbReference>
<dbReference type="InterPro" id="IPR009000">
    <property type="entry name" value="Transl_B-barrel_sf"/>
</dbReference>
<dbReference type="EMBL" id="BRYB01000910">
    <property type="protein sequence ID" value="GMI40125.1"/>
    <property type="molecule type" value="Genomic_DNA"/>
</dbReference>
<gene>
    <name evidence="5" type="ORF">TeGR_g14267</name>
</gene>
<sequence>MLNINLGLLGHVDSGKTSLSRLLSSSLSTASLDRSRESRERGITLDLGFSSFEVPVELLDPALHAEHLKALAGLSPSPPGLQYTVVDHPGHSSLLRTMILGQQIIDCAVLVVDAVAGVQPQTVEASVLGDVVLGGRGRGLVVVNKCDVLEGGVEDERYARVVGQVRELLKGTSFEGAAVVPFSVLLNSPSPDAPPSSDPPPPPDPKFGVSTAELVAEIVRSAPVPPRCLPPSSPSLSPFYFMIDHCFQIRGQGTVVTGTVLAGQAKVNDSVELPLLGRGFTKKIKSIQKFHKSAKSISAGDRAGVCLPSLDAGSVERGIACAPGSLSVVKEAIVAVRRVRRFSGSELRSESKFHVSVGNSTVHAEVVFFGARELLDNVDGNTAALLDEQIKPQARDPSDLPPPPPPPFPSIFQLQKSYLDDISTVDQVEVAEPVEEGEGGDLPPLSPQWALVKFDSPIFCQEGSVVIGSRLDNAALECRLAFHGRLLRTHDGKEGGGGGGAKRPSEEIRFFTNKQKTGTVVKRGDSAVRETDGKVCAFDVIAKNLFGDGAAMGSFAGLKLETKSGDVGVISGAFGTEGQFRVEFPAGTEVDKGDELLLRFRKIRGDSTNKMVQDFIAVPKQVNRKILPKAAPNPTAAKPAANKKIGAAKRRVMEGVVEKDKGGGVFIVSGLFKPEDDVKAVAAAGGEAAAVVIGDGIQGKVVGAFGKAGKCKVQAEGEIAEGAKARREL</sequence>
<name>A0ABQ6N4D0_9STRA</name>
<dbReference type="PRINTS" id="PR00315">
    <property type="entry name" value="ELONGATNFCT"/>
</dbReference>
<evidence type="ECO:0000313" key="6">
    <source>
        <dbReference type="Proteomes" id="UP001165060"/>
    </source>
</evidence>
<dbReference type="PANTHER" id="PTHR43721">
    <property type="entry name" value="ELONGATION FACTOR TU-RELATED"/>
    <property type="match status" value="1"/>
</dbReference>
<evidence type="ECO:0000259" key="4">
    <source>
        <dbReference type="PROSITE" id="PS51722"/>
    </source>
</evidence>
<evidence type="ECO:0000313" key="5">
    <source>
        <dbReference type="EMBL" id="GMI40125.1"/>
    </source>
</evidence>
<proteinExistence type="predicted"/>
<dbReference type="PANTHER" id="PTHR43721:SF11">
    <property type="entry name" value="SELENOCYSTEINE-SPECIFIC ELONGATION FACTOR"/>
    <property type="match status" value="1"/>
</dbReference>
<comment type="caution">
    <text evidence="5">The sequence shown here is derived from an EMBL/GenBank/DDBJ whole genome shotgun (WGS) entry which is preliminary data.</text>
</comment>
<protein>
    <recommendedName>
        <fullName evidence="2">Elongation factor Tu, chloroplastic</fullName>
    </recommendedName>
</protein>
<keyword evidence="6" id="KW-1185">Reference proteome</keyword>
<dbReference type="PROSITE" id="PS51722">
    <property type="entry name" value="G_TR_2"/>
    <property type="match status" value="1"/>
</dbReference>
<dbReference type="InterPro" id="IPR004161">
    <property type="entry name" value="EFTu-like_2"/>
</dbReference>
<evidence type="ECO:0000256" key="1">
    <source>
        <dbReference type="ARBA" id="ARBA00004229"/>
    </source>
</evidence>
<comment type="subcellular location">
    <subcellularLocation>
        <location evidence="1">Plastid</location>
        <location evidence="1">Chloroplast</location>
    </subcellularLocation>
</comment>
<dbReference type="CDD" id="cd04094">
    <property type="entry name" value="eSelB_III"/>
    <property type="match status" value="1"/>
</dbReference>
<evidence type="ECO:0000256" key="2">
    <source>
        <dbReference type="ARBA" id="ARBA00021392"/>
    </source>
</evidence>
<dbReference type="Pfam" id="PF21208">
    <property type="entry name" value="euk_SelB_III"/>
    <property type="match status" value="1"/>
</dbReference>
<dbReference type="InterPro" id="IPR050055">
    <property type="entry name" value="EF-Tu_GTPase"/>
</dbReference>
<organism evidence="5 6">
    <name type="scientific">Tetraparma gracilis</name>
    <dbReference type="NCBI Taxonomy" id="2962635"/>
    <lineage>
        <taxon>Eukaryota</taxon>
        <taxon>Sar</taxon>
        <taxon>Stramenopiles</taxon>
        <taxon>Ochrophyta</taxon>
        <taxon>Bolidophyceae</taxon>
        <taxon>Parmales</taxon>
        <taxon>Triparmaceae</taxon>
        <taxon>Tetraparma</taxon>
    </lineage>
</organism>
<dbReference type="Proteomes" id="UP001165060">
    <property type="component" value="Unassembled WGS sequence"/>
</dbReference>
<dbReference type="InterPro" id="IPR049394">
    <property type="entry name" value="eEFSec_C"/>
</dbReference>
<feature type="region of interest" description="Disordered" evidence="3">
    <location>
        <begin position="189"/>
        <end position="208"/>
    </location>
</feature>